<sequence>MAIAMGWHKPDNVAGSSAPAIMVGLFVATGGLLFGYDTGSINGILAMKSFVEHFNTGYTDVSGAITMSPKEVALIVAMLSAGTMIGALLSAPAGDKWGRRRSLITAVAVFCIGAIFQVCATNVATLVVGRTIAGIGVGLVSVLVPLYQSEMAPKWVRGTLVCAYQLSITMGLLIAAIVNILTQSINGAAAYRIPMGLQLSWACVLALGLLVLPETPRYLIKRGHKEAAALSLSRLRRLDITHPALIEELAEIQANHEYELALGPDTYKDVIFGHPHLGRRTLTGCGLQMLQQLTGVNFIMYYGTTFFNGAGVVDPYKISVILQVINTVSTLPGLLVVESWGRRRLLIVGAIGMAICQLLIASYATANGDENRTVQNQILIIFVAIYIFFFAASWGPVVWVVTSEIYPLKVRAKSMSVSTASNWLLNFGIAYGTPFMVDTKSPDSGGSVNLGSKVFFVWGAFCILAIGFVWSMVYETSKISLEQIDEMYERVDHAWNSRRFEPSWSFQQMRDFGFSDSGIPPTEPQLELQQSRSSSSAETSQSGTSASATTGTTTTTTSQDDKVLAQLGHVDLSY</sequence>
<keyword evidence="3 7" id="KW-0813">Transport</keyword>
<dbReference type="FunFam" id="1.20.1250.20:FF:000134">
    <property type="entry name" value="MFS sugar transporter protein"/>
    <property type="match status" value="1"/>
</dbReference>
<dbReference type="PANTHER" id="PTHR48022:SF40">
    <property type="entry name" value="MAJOR FACILITATOR SUPERFAMILY (MFS) PROFILE DOMAIN-CONTAINING PROTEIN"/>
    <property type="match status" value="1"/>
</dbReference>
<evidence type="ECO:0000256" key="9">
    <source>
        <dbReference type="SAM" id="Phobius"/>
    </source>
</evidence>
<evidence type="ECO:0000313" key="11">
    <source>
        <dbReference type="EMBL" id="KAK1757355.1"/>
    </source>
</evidence>
<keyword evidence="12" id="KW-1185">Reference proteome</keyword>
<dbReference type="PROSITE" id="PS00216">
    <property type="entry name" value="SUGAR_TRANSPORT_1"/>
    <property type="match status" value="1"/>
</dbReference>
<feature type="transmembrane region" description="Helical" evidence="9">
    <location>
        <begin position="455"/>
        <end position="474"/>
    </location>
</feature>
<dbReference type="NCBIfam" id="TIGR00879">
    <property type="entry name" value="SP"/>
    <property type="match status" value="1"/>
</dbReference>
<feature type="compositionally biased region" description="Low complexity" evidence="8">
    <location>
        <begin position="529"/>
        <end position="558"/>
    </location>
</feature>
<evidence type="ECO:0000256" key="3">
    <source>
        <dbReference type="ARBA" id="ARBA00022448"/>
    </source>
</evidence>
<evidence type="ECO:0000256" key="8">
    <source>
        <dbReference type="SAM" id="MobiDB-lite"/>
    </source>
</evidence>
<name>A0AAJ0BFJ1_9PEZI</name>
<dbReference type="InterPro" id="IPR050360">
    <property type="entry name" value="MFS_Sugar_Transporters"/>
</dbReference>
<dbReference type="PROSITE" id="PS50850">
    <property type="entry name" value="MFS"/>
    <property type="match status" value="1"/>
</dbReference>
<feature type="transmembrane region" description="Helical" evidence="9">
    <location>
        <begin position="193"/>
        <end position="212"/>
    </location>
</feature>
<dbReference type="Proteomes" id="UP001239445">
    <property type="component" value="Unassembled WGS sequence"/>
</dbReference>
<dbReference type="AlphaFoldDB" id="A0AAJ0BFJ1"/>
<feature type="transmembrane region" description="Helical" evidence="9">
    <location>
        <begin position="159"/>
        <end position="181"/>
    </location>
</feature>
<dbReference type="InterPro" id="IPR005829">
    <property type="entry name" value="Sugar_transporter_CS"/>
</dbReference>
<organism evidence="11 12">
    <name type="scientific">Echria macrotheca</name>
    <dbReference type="NCBI Taxonomy" id="438768"/>
    <lineage>
        <taxon>Eukaryota</taxon>
        <taxon>Fungi</taxon>
        <taxon>Dikarya</taxon>
        <taxon>Ascomycota</taxon>
        <taxon>Pezizomycotina</taxon>
        <taxon>Sordariomycetes</taxon>
        <taxon>Sordariomycetidae</taxon>
        <taxon>Sordariales</taxon>
        <taxon>Schizotheciaceae</taxon>
        <taxon>Echria</taxon>
    </lineage>
</organism>
<evidence type="ECO:0000256" key="5">
    <source>
        <dbReference type="ARBA" id="ARBA00022989"/>
    </source>
</evidence>
<evidence type="ECO:0000256" key="2">
    <source>
        <dbReference type="ARBA" id="ARBA00010992"/>
    </source>
</evidence>
<evidence type="ECO:0000256" key="1">
    <source>
        <dbReference type="ARBA" id="ARBA00004141"/>
    </source>
</evidence>
<dbReference type="CDD" id="cd17356">
    <property type="entry name" value="MFS_HXT"/>
    <property type="match status" value="1"/>
</dbReference>
<reference evidence="11" key="1">
    <citation type="submission" date="2023-06" db="EMBL/GenBank/DDBJ databases">
        <title>Genome-scale phylogeny and comparative genomics of the fungal order Sordariales.</title>
        <authorList>
            <consortium name="Lawrence Berkeley National Laboratory"/>
            <person name="Hensen N."/>
            <person name="Bonometti L."/>
            <person name="Westerberg I."/>
            <person name="Brannstrom I.O."/>
            <person name="Guillou S."/>
            <person name="Cros-Aarteil S."/>
            <person name="Calhoun S."/>
            <person name="Haridas S."/>
            <person name="Kuo A."/>
            <person name="Mondo S."/>
            <person name="Pangilinan J."/>
            <person name="Riley R."/>
            <person name="Labutti K."/>
            <person name="Andreopoulos B."/>
            <person name="Lipzen A."/>
            <person name="Chen C."/>
            <person name="Yanf M."/>
            <person name="Daum C."/>
            <person name="Ng V."/>
            <person name="Clum A."/>
            <person name="Steindorff A."/>
            <person name="Ohm R."/>
            <person name="Martin F."/>
            <person name="Silar P."/>
            <person name="Natvig D."/>
            <person name="Lalanne C."/>
            <person name="Gautier V."/>
            <person name="Ament-Velasquez S.L."/>
            <person name="Kruys A."/>
            <person name="Hutchinson M.I."/>
            <person name="Powell A.J."/>
            <person name="Barry K."/>
            <person name="Miller A.N."/>
            <person name="Grigoriev I.V."/>
            <person name="Debuchy R."/>
            <person name="Gladieux P."/>
            <person name="Thoren M.H."/>
            <person name="Johannesson H."/>
        </authorList>
    </citation>
    <scope>NUCLEOTIDE SEQUENCE</scope>
    <source>
        <strain evidence="11">PSN4</strain>
    </source>
</reference>
<feature type="region of interest" description="Disordered" evidence="8">
    <location>
        <begin position="520"/>
        <end position="562"/>
    </location>
</feature>
<keyword evidence="4 9" id="KW-0812">Transmembrane</keyword>
<comment type="subcellular location">
    <subcellularLocation>
        <location evidence="1">Membrane</location>
        <topology evidence="1">Multi-pass membrane protein</topology>
    </subcellularLocation>
</comment>
<feature type="transmembrane region" description="Helical" evidence="9">
    <location>
        <begin position="72"/>
        <end position="91"/>
    </location>
</feature>
<keyword evidence="5 9" id="KW-1133">Transmembrane helix</keyword>
<proteinExistence type="inferred from homology"/>
<feature type="domain" description="Major facilitator superfamily (MFS) profile" evidence="10">
    <location>
        <begin position="23"/>
        <end position="477"/>
    </location>
</feature>
<comment type="caution">
    <text evidence="11">The sequence shown here is derived from an EMBL/GenBank/DDBJ whole genome shotgun (WGS) entry which is preliminary data.</text>
</comment>
<comment type="similarity">
    <text evidence="2 7">Belongs to the major facilitator superfamily. Sugar transporter (TC 2.A.1.1) family.</text>
</comment>
<dbReference type="GO" id="GO:0016020">
    <property type="term" value="C:membrane"/>
    <property type="evidence" value="ECO:0007669"/>
    <property type="project" value="UniProtKB-SubCell"/>
</dbReference>
<evidence type="ECO:0000313" key="12">
    <source>
        <dbReference type="Proteomes" id="UP001239445"/>
    </source>
</evidence>
<feature type="transmembrane region" description="Helical" evidence="9">
    <location>
        <begin position="414"/>
        <end position="435"/>
    </location>
</feature>
<dbReference type="InterPro" id="IPR036259">
    <property type="entry name" value="MFS_trans_sf"/>
</dbReference>
<feature type="transmembrane region" description="Helical" evidence="9">
    <location>
        <begin position="345"/>
        <end position="366"/>
    </location>
</feature>
<dbReference type="PANTHER" id="PTHR48022">
    <property type="entry name" value="PLASTIDIC GLUCOSE TRANSPORTER 4"/>
    <property type="match status" value="1"/>
</dbReference>
<feature type="transmembrane region" description="Helical" evidence="9">
    <location>
        <begin position="12"/>
        <end position="36"/>
    </location>
</feature>
<dbReference type="PRINTS" id="PR00171">
    <property type="entry name" value="SUGRTRNSPORT"/>
</dbReference>
<dbReference type="PROSITE" id="PS00217">
    <property type="entry name" value="SUGAR_TRANSPORT_2"/>
    <property type="match status" value="1"/>
</dbReference>
<keyword evidence="6 9" id="KW-0472">Membrane</keyword>
<dbReference type="InterPro" id="IPR005828">
    <property type="entry name" value="MFS_sugar_transport-like"/>
</dbReference>
<evidence type="ECO:0000259" key="10">
    <source>
        <dbReference type="PROSITE" id="PS50850"/>
    </source>
</evidence>
<dbReference type="InterPro" id="IPR003663">
    <property type="entry name" value="Sugar/inositol_transpt"/>
</dbReference>
<evidence type="ECO:0000256" key="4">
    <source>
        <dbReference type="ARBA" id="ARBA00022692"/>
    </source>
</evidence>
<dbReference type="Pfam" id="PF00083">
    <property type="entry name" value="Sugar_tr"/>
    <property type="match status" value="1"/>
</dbReference>
<dbReference type="Gene3D" id="1.20.1250.20">
    <property type="entry name" value="MFS general substrate transporter like domains"/>
    <property type="match status" value="1"/>
</dbReference>
<dbReference type="GO" id="GO:0005351">
    <property type="term" value="F:carbohydrate:proton symporter activity"/>
    <property type="evidence" value="ECO:0007669"/>
    <property type="project" value="TreeGrafter"/>
</dbReference>
<evidence type="ECO:0000256" key="6">
    <source>
        <dbReference type="ARBA" id="ARBA00023136"/>
    </source>
</evidence>
<feature type="transmembrane region" description="Helical" evidence="9">
    <location>
        <begin position="378"/>
        <end position="402"/>
    </location>
</feature>
<feature type="transmembrane region" description="Helical" evidence="9">
    <location>
        <begin position="103"/>
        <end position="124"/>
    </location>
</feature>
<dbReference type="InterPro" id="IPR020846">
    <property type="entry name" value="MFS_dom"/>
</dbReference>
<feature type="transmembrane region" description="Helical" evidence="9">
    <location>
        <begin position="130"/>
        <end position="147"/>
    </location>
</feature>
<accession>A0AAJ0BFJ1</accession>
<dbReference type="EMBL" id="MU839830">
    <property type="protein sequence ID" value="KAK1757355.1"/>
    <property type="molecule type" value="Genomic_DNA"/>
</dbReference>
<gene>
    <name evidence="11" type="ORF">QBC47DRAFT_458870</name>
</gene>
<protein>
    <submittedName>
        <fullName evidence="11">General substrate transporter</fullName>
    </submittedName>
</protein>
<dbReference type="SUPFAM" id="SSF103473">
    <property type="entry name" value="MFS general substrate transporter"/>
    <property type="match status" value="1"/>
</dbReference>
<evidence type="ECO:0000256" key="7">
    <source>
        <dbReference type="RuleBase" id="RU003346"/>
    </source>
</evidence>